<sequence>MPRRSYVHESDKRAETAFPINDLLANRWSPRAFADRAIPTEVLGSLFEAARWAPSSRNLQPWRFVIAARHHDADGFARILSTLVGANKSWGKRASVLLIAVTEPEPENVKGGNTYAQYDVGQAMAHLSIQAMSCGLYIHQMGGFRREMARELLEIPEQFEPVVSAAIGYLADPAILSDTMREREIAPRSRHPLSEQVFSAKWGQTHPDYA</sequence>
<comment type="similarity">
    <text evidence="1">Belongs to the nitroreductase family.</text>
</comment>
<evidence type="ECO:0000259" key="3">
    <source>
        <dbReference type="Pfam" id="PF00881"/>
    </source>
</evidence>
<feature type="domain" description="Nitroreductase" evidence="3">
    <location>
        <begin position="25"/>
        <end position="169"/>
    </location>
</feature>
<comment type="caution">
    <text evidence="4">The sequence shown here is derived from an EMBL/GenBank/DDBJ whole genome shotgun (WGS) entry which is preliminary data.</text>
</comment>
<dbReference type="InterPro" id="IPR000415">
    <property type="entry name" value="Nitroreductase-like"/>
</dbReference>
<gene>
    <name evidence="4" type="ORF">F4Y42_16835</name>
</gene>
<dbReference type="EMBL" id="VXRG01000136">
    <property type="protein sequence ID" value="MXY95109.1"/>
    <property type="molecule type" value="Genomic_DNA"/>
</dbReference>
<organism evidence="4">
    <name type="scientific">Caldilineaceae bacterium SB0664_bin_27</name>
    <dbReference type="NCBI Taxonomy" id="2605260"/>
    <lineage>
        <taxon>Bacteria</taxon>
        <taxon>Bacillati</taxon>
        <taxon>Chloroflexota</taxon>
        <taxon>Caldilineae</taxon>
        <taxon>Caldilineales</taxon>
        <taxon>Caldilineaceae</taxon>
    </lineage>
</organism>
<dbReference type="GO" id="GO:0016491">
    <property type="term" value="F:oxidoreductase activity"/>
    <property type="evidence" value="ECO:0007669"/>
    <property type="project" value="UniProtKB-KW"/>
</dbReference>
<proteinExistence type="inferred from homology"/>
<protein>
    <submittedName>
        <fullName evidence="4">Nitroreductase</fullName>
    </submittedName>
</protein>
<dbReference type="PANTHER" id="PTHR43673">
    <property type="entry name" value="NAD(P)H NITROREDUCTASE YDGI-RELATED"/>
    <property type="match status" value="1"/>
</dbReference>
<dbReference type="SUPFAM" id="SSF55469">
    <property type="entry name" value="FMN-dependent nitroreductase-like"/>
    <property type="match status" value="1"/>
</dbReference>
<evidence type="ECO:0000256" key="2">
    <source>
        <dbReference type="ARBA" id="ARBA00023002"/>
    </source>
</evidence>
<name>A0A6B0YYQ1_9CHLR</name>
<dbReference type="CDD" id="cd02138">
    <property type="entry name" value="TdsD-like"/>
    <property type="match status" value="1"/>
</dbReference>
<dbReference type="InterPro" id="IPR029479">
    <property type="entry name" value="Nitroreductase"/>
</dbReference>
<dbReference type="PANTHER" id="PTHR43673:SF10">
    <property type="entry name" value="NADH DEHYDROGENASE_NAD(P)H NITROREDUCTASE XCC3605-RELATED"/>
    <property type="match status" value="1"/>
</dbReference>
<dbReference type="Pfam" id="PF00881">
    <property type="entry name" value="Nitroreductase"/>
    <property type="match status" value="1"/>
</dbReference>
<dbReference type="AlphaFoldDB" id="A0A6B0YYQ1"/>
<evidence type="ECO:0000256" key="1">
    <source>
        <dbReference type="ARBA" id="ARBA00007118"/>
    </source>
</evidence>
<keyword evidence="2" id="KW-0560">Oxidoreductase</keyword>
<reference evidence="4" key="1">
    <citation type="submission" date="2019-09" db="EMBL/GenBank/DDBJ databases">
        <title>Characterisation of the sponge microbiome using genome-centric metagenomics.</title>
        <authorList>
            <person name="Engelberts J.P."/>
            <person name="Robbins S.J."/>
            <person name="De Goeij J.M."/>
            <person name="Aranda M."/>
            <person name="Bell S.C."/>
            <person name="Webster N.S."/>
        </authorList>
    </citation>
    <scope>NUCLEOTIDE SEQUENCE</scope>
    <source>
        <strain evidence="4">SB0664_bin_27</strain>
    </source>
</reference>
<dbReference type="Gene3D" id="3.40.109.10">
    <property type="entry name" value="NADH Oxidase"/>
    <property type="match status" value="1"/>
</dbReference>
<accession>A0A6B0YYQ1</accession>
<evidence type="ECO:0000313" key="4">
    <source>
        <dbReference type="EMBL" id="MXY95109.1"/>
    </source>
</evidence>